<dbReference type="InterPro" id="IPR002110">
    <property type="entry name" value="Ankyrin_rpt"/>
</dbReference>
<evidence type="ECO:0000313" key="3">
    <source>
        <dbReference type="EMBL" id="WJZ95931.1"/>
    </source>
</evidence>
<keyword evidence="1" id="KW-1133">Transmembrane helix</keyword>
<dbReference type="InterPro" id="IPR036770">
    <property type="entry name" value="Ankyrin_rpt-contain_sf"/>
</dbReference>
<gene>
    <name evidence="3" type="ORF">VitviT2T_014663</name>
</gene>
<feature type="transmembrane region" description="Helical" evidence="1">
    <location>
        <begin position="552"/>
        <end position="576"/>
    </location>
</feature>
<dbReference type="EMBL" id="CP126657">
    <property type="protein sequence ID" value="WJZ95931.1"/>
    <property type="molecule type" value="Genomic_DNA"/>
</dbReference>
<organism evidence="3 4">
    <name type="scientific">Vitis vinifera</name>
    <name type="common">Grape</name>
    <dbReference type="NCBI Taxonomy" id="29760"/>
    <lineage>
        <taxon>Eukaryota</taxon>
        <taxon>Viridiplantae</taxon>
        <taxon>Streptophyta</taxon>
        <taxon>Embryophyta</taxon>
        <taxon>Tracheophyta</taxon>
        <taxon>Spermatophyta</taxon>
        <taxon>Magnoliopsida</taxon>
        <taxon>eudicotyledons</taxon>
        <taxon>Gunneridae</taxon>
        <taxon>Pentapetalae</taxon>
        <taxon>rosids</taxon>
        <taxon>Vitales</taxon>
        <taxon>Vitaceae</taxon>
        <taxon>Viteae</taxon>
        <taxon>Vitis</taxon>
    </lineage>
</organism>
<accession>A0ABY9CL28</accession>
<feature type="domain" description="PGG" evidence="2">
    <location>
        <begin position="505"/>
        <end position="616"/>
    </location>
</feature>
<feature type="transmembrane region" description="Helical" evidence="1">
    <location>
        <begin position="514"/>
        <end position="532"/>
    </location>
</feature>
<dbReference type="SUPFAM" id="SSF48403">
    <property type="entry name" value="Ankyrin repeat"/>
    <property type="match status" value="1"/>
</dbReference>
<evidence type="ECO:0000259" key="2">
    <source>
        <dbReference type="Pfam" id="PF13962"/>
    </source>
</evidence>
<dbReference type="SMART" id="SM00248">
    <property type="entry name" value="ANK"/>
    <property type="match status" value="5"/>
</dbReference>
<protein>
    <recommendedName>
        <fullName evidence="2">PGG domain-containing protein</fullName>
    </recommendedName>
</protein>
<keyword evidence="1" id="KW-0812">Transmembrane</keyword>
<dbReference type="Gene3D" id="1.25.40.20">
    <property type="entry name" value="Ankyrin repeat-containing domain"/>
    <property type="match status" value="2"/>
</dbReference>
<sequence>MADTNYTKQKKRIEKLYEALKKETPYVAKVCGDQPPKYPLQRISKSHNNTFLHLAIRFKQKDLVNELLQKLTADGCHPLSNIKNDEGNTILHQLASSNTMKDVAEKMVERYQVEDPMLLIARNDLGETPIFGAARYGQIEMFKFLAVNMDLNNRSAREVKRHLQRDDKRTVLHISVTTECFDLALIIARIYPCLIEEKDLDSMTALQYLACNPSAFGKNTKMRPGVMEELMITLDPFKELGNNLKKIFNMCTSKDNTWNGDTSMKSYKRCSPTLQRLTKLLVEKDASWHASIDSQEAVPSNNEGLKIEEHSSELFSKIDGQQSKIEEHSFELLLKKYGQESRKMEGQNPQKIEGQNSNKCKKSNETPLFLATISNIKEIVEEILLYHPMELEHTNNEGMNILQVAILHQDEEIFDMLVKSEVFPRRLFLATDNQGNSLLHMVSQNSQASEKMQNPAFQLRNQLMLFQDVKKACKMHLTEPLNNDQKTAEELFAASNENLHKDAQEWLRATTENCTILSVFIATVAFAAAYTVPGGPNQETGIPILKGKSLFVVFIMADVISLTFALTSVGIFLSILTSTFPLQHFETYLLKKLTLGIKFMVFSVSMMAVAFGATIVLIMTHNWESVFWYVVAFLPVPIFFLSYSPLRSAVLMRSTELVKKFVPILLLPFSFPTYGAKKGLLWTMKKFQIYGNNIQPRQPTAAPCTRV</sequence>
<evidence type="ECO:0000313" key="4">
    <source>
        <dbReference type="Proteomes" id="UP001227230"/>
    </source>
</evidence>
<name>A0ABY9CL28_VITVI</name>
<feature type="transmembrane region" description="Helical" evidence="1">
    <location>
        <begin position="626"/>
        <end position="646"/>
    </location>
</feature>
<dbReference type="PANTHER" id="PTHR24177">
    <property type="entry name" value="CASKIN"/>
    <property type="match status" value="1"/>
</dbReference>
<dbReference type="Proteomes" id="UP001227230">
    <property type="component" value="Chromosome 10"/>
</dbReference>
<dbReference type="InterPro" id="IPR026961">
    <property type="entry name" value="PGG_dom"/>
</dbReference>
<feature type="transmembrane region" description="Helical" evidence="1">
    <location>
        <begin position="597"/>
        <end position="620"/>
    </location>
</feature>
<keyword evidence="4" id="KW-1185">Reference proteome</keyword>
<evidence type="ECO:0000256" key="1">
    <source>
        <dbReference type="SAM" id="Phobius"/>
    </source>
</evidence>
<dbReference type="Pfam" id="PF13962">
    <property type="entry name" value="PGG"/>
    <property type="match status" value="1"/>
</dbReference>
<keyword evidence="1" id="KW-0472">Membrane</keyword>
<dbReference type="Pfam" id="PF12796">
    <property type="entry name" value="Ank_2"/>
    <property type="match status" value="2"/>
</dbReference>
<proteinExistence type="predicted"/>
<reference evidence="3 4" key="1">
    <citation type="journal article" date="2023" name="Hortic Res">
        <title>The complete reference genome for grapevine (Vitis vinifera L.) genetics and breeding.</title>
        <authorList>
            <person name="Shi X."/>
            <person name="Cao S."/>
            <person name="Wang X."/>
            <person name="Huang S."/>
            <person name="Wang Y."/>
            <person name="Liu Z."/>
            <person name="Liu W."/>
            <person name="Leng X."/>
            <person name="Peng Y."/>
            <person name="Wang N."/>
            <person name="Wang Y."/>
            <person name="Ma Z."/>
            <person name="Xu X."/>
            <person name="Zhang F."/>
            <person name="Xue H."/>
            <person name="Zhong H."/>
            <person name="Wang Y."/>
            <person name="Zhang K."/>
            <person name="Velt A."/>
            <person name="Avia K."/>
            <person name="Holtgrawe D."/>
            <person name="Grimplet J."/>
            <person name="Matus J.T."/>
            <person name="Ware D."/>
            <person name="Wu X."/>
            <person name="Wang H."/>
            <person name="Liu C."/>
            <person name="Fang Y."/>
            <person name="Rustenholz C."/>
            <person name="Cheng Z."/>
            <person name="Xiao H."/>
            <person name="Zhou Y."/>
        </authorList>
    </citation>
    <scope>NUCLEOTIDE SEQUENCE [LARGE SCALE GENOMIC DNA]</scope>
    <source>
        <strain evidence="4">cv. Pinot noir / PN40024</strain>
        <tissue evidence="3">Leaf</tissue>
    </source>
</reference>
<dbReference type="PANTHER" id="PTHR24177:SF314">
    <property type="entry name" value="PROTEIN ACCELERATED CELL DEATH 6-LIKE ISOFORM X1"/>
    <property type="match status" value="1"/>
</dbReference>